<reference evidence="1" key="1">
    <citation type="submission" date="2022-07" db="EMBL/GenBank/DDBJ databases">
        <title>Genome Sequence of Phlebia brevispora.</title>
        <authorList>
            <person name="Buettner E."/>
        </authorList>
    </citation>
    <scope>NUCLEOTIDE SEQUENCE</scope>
    <source>
        <strain evidence="1">MPL23</strain>
    </source>
</reference>
<dbReference type="EMBL" id="JANHOG010000322">
    <property type="protein sequence ID" value="KAJ3555537.1"/>
    <property type="molecule type" value="Genomic_DNA"/>
</dbReference>
<proteinExistence type="predicted"/>
<gene>
    <name evidence="1" type="ORF">NM688_g2520</name>
</gene>
<accession>A0ACC1T8A2</accession>
<dbReference type="Proteomes" id="UP001148662">
    <property type="component" value="Unassembled WGS sequence"/>
</dbReference>
<organism evidence="1 2">
    <name type="scientific">Phlebia brevispora</name>
    <dbReference type="NCBI Taxonomy" id="194682"/>
    <lineage>
        <taxon>Eukaryota</taxon>
        <taxon>Fungi</taxon>
        <taxon>Dikarya</taxon>
        <taxon>Basidiomycota</taxon>
        <taxon>Agaricomycotina</taxon>
        <taxon>Agaricomycetes</taxon>
        <taxon>Polyporales</taxon>
        <taxon>Meruliaceae</taxon>
        <taxon>Phlebia</taxon>
    </lineage>
</organism>
<evidence type="ECO:0000313" key="2">
    <source>
        <dbReference type="Proteomes" id="UP001148662"/>
    </source>
</evidence>
<keyword evidence="2" id="KW-1185">Reference proteome</keyword>
<comment type="caution">
    <text evidence="1">The sequence shown here is derived from an EMBL/GenBank/DDBJ whole genome shotgun (WGS) entry which is preliminary data.</text>
</comment>
<protein>
    <submittedName>
        <fullName evidence="1">Uncharacterized protein</fullName>
    </submittedName>
</protein>
<evidence type="ECO:0000313" key="1">
    <source>
        <dbReference type="EMBL" id="KAJ3555537.1"/>
    </source>
</evidence>
<sequence length="1114" mass="123720">MPLQWNSRSGRLRPSMPISGVGSYTSNHPRISYRPRSTQTATMDEIILKTVLPAPLVRAWTTWSSSSQLCTPDTYRQEQLKVLLSRCRDMIQQLAEHYQYEADMAGSMATRVREVEGICKLIMEILNTVTDKGLLWCVTNATTLENRVAECEKRIDASSATIYHMILRKNVDKMVEARKRDQQGLTQILSASSTAHQLVQVLRDHGSKEKTPTEVIDILRNYVAKCPVEGSVVPEHVFIHNVLKILCPSPGQNDYVHSVRSADVELDLTKPIGHGSSGEVYVGQWLGAAIAIKRMYPQDARAISGVQKNLQAFDKEVRIWSTLHHPNILDIYGVCMEAEVFGTISDYLQEHKDADKARLVHEVSAGLAFLHSKEIVHGDIKCTNILIGDDCRALLADFGLSIKLFQFGMQSTYTEHMCKQQPGTPIFMAPEVLLGQVPDKAADVYSLGLTIWEIFRGDPPNSHFLSRELLKCWAADPKVRPMAEEARQALDPKQYQGYSDPLAVETGGSDITLQDKAIRNVDEHGARRMSADAVDLTEESRLRNSSNTSSAGTLVESPLSLTSFSDGIPSSIVSTVGPAEDDATHGDDTFECPAPSARPAYVSRPQYSPSVSKDGFSDTFEEEFTPLLYRQSLSPSPAQLGNLAGDLPQFADGSTQRVSVPVPSQSVPPQNVSSACPVINAPTPRPSKQDASPLPTHLNSTSSSSSSPSPSSHNPFLRNQSSSSELANVTKVLANVGWDSSKQGLPWDLDKFLKVMDFRGSFAKEIGDFDTFLADVVSGGISVHYDAQKSLGSAKVRHLVRLALCQHVVFCDDSMSTVDGDQIQTVAVFTSRLVRRAMWLTPDKSPGAEVRFVSDRSARLSGLDRSQESSSRIDREFQKMRPSGCSNLGTGLRTEVLQPFVYDVLKKGGRGLQRPVLITVVINSAPFPENRNTVKDAIMKCKQRLIEAGYKAPHVLFNVYNVDNLSNAKDFMEDLNRDAELQDVLTCVSDDLSRVLTWSTFRGSIPDERSRLRHVVIYRLALVLQLRRRYHLPAPRRRVQAPRRFRLAKTLPLKELDQVFSVPSYEHGGYQMKTVTWTLMRGAVHPRVQQLLCQDIEDSDPERSMPLNQMGYIG</sequence>
<name>A0ACC1T8A2_9APHY</name>